<dbReference type="OrthoDB" id="3309779at2759"/>
<name>A0A0C3LGJ0_9AGAM</name>
<sequence length="169" mass="17432">MDPDADSTRSNSVHQGLPNGSTTGSTPALTASPAIYVFDELSAPPLPNAPEARNNPRNDELNKVDTAIDIHNLFQNIGGQPPSKPDHSSPGAPSVPSSSNPLVEGLLAQVDAFTNALLAEFSSTVRPPHSQEKKVTTVTGAACNSDIQLQEGGPLVGSSANGEEARGSK</sequence>
<reference evidence="2 3" key="1">
    <citation type="submission" date="2014-04" db="EMBL/GenBank/DDBJ databases">
        <authorList>
            <consortium name="DOE Joint Genome Institute"/>
            <person name="Kuo A."/>
            <person name="Girlanda M."/>
            <person name="Perotto S."/>
            <person name="Kohler A."/>
            <person name="Nagy L.G."/>
            <person name="Floudas D."/>
            <person name="Copeland A."/>
            <person name="Barry K.W."/>
            <person name="Cichocki N."/>
            <person name="Veneault-Fourrey C."/>
            <person name="LaButti K."/>
            <person name="Lindquist E.A."/>
            <person name="Lipzen A."/>
            <person name="Lundell T."/>
            <person name="Morin E."/>
            <person name="Murat C."/>
            <person name="Sun H."/>
            <person name="Tunlid A."/>
            <person name="Henrissat B."/>
            <person name="Grigoriev I.V."/>
            <person name="Hibbett D.S."/>
            <person name="Martin F."/>
            <person name="Nordberg H.P."/>
            <person name="Cantor M.N."/>
            <person name="Hua S.X."/>
        </authorList>
    </citation>
    <scope>NUCLEOTIDE SEQUENCE [LARGE SCALE GENOMIC DNA]</scope>
    <source>
        <strain evidence="2 3">MUT 4182</strain>
    </source>
</reference>
<gene>
    <name evidence="2" type="ORF">M407DRAFT_17954</name>
</gene>
<evidence type="ECO:0000313" key="3">
    <source>
        <dbReference type="Proteomes" id="UP000054248"/>
    </source>
</evidence>
<organism evidence="2 3">
    <name type="scientific">Tulasnella calospora MUT 4182</name>
    <dbReference type="NCBI Taxonomy" id="1051891"/>
    <lineage>
        <taxon>Eukaryota</taxon>
        <taxon>Fungi</taxon>
        <taxon>Dikarya</taxon>
        <taxon>Basidiomycota</taxon>
        <taxon>Agaricomycotina</taxon>
        <taxon>Agaricomycetes</taxon>
        <taxon>Cantharellales</taxon>
        <taxon>Tulasnellaceae</taxon>
        <taxon>Tulasnella</taxon>
    </lineage>
</organism>
<reference evidence="3" key="2">
    <citation type="submission" date="2015-01" db="EMBL/GenBank/DDBJ databases">
        <title>Evolutionary Origins and Diversification of the Mycorrhizal Mutualists.</title>
        <authorList>
            <consortium name="DOE Joint Genome Institute"/>
            <consortium name="Mycorrhizal Genomics Consortium"/>
            <person name="Kohler A."/>
            <person name="Kuo A."/>
            <person name="Nagy L.G."/>
            <person name="Floudas D."/>
            <person name="Copeland A."/>
            <person name="Barry K.W."/>
            <person name="Cichocki N."/>
            <person name="Veneault-Fourrey C."/>
            <person name="LaButti K."/>
            <person name="Lindquist E.A."/>
            <person name="Lipzen A."/>
            <person name="Lundell T."/>
            <person name="Morin E."/>
            <person name="Murat C."/>
            <person name="Riley R."/>
            <person name="Ohm R."/>
            <person name="Sun H."/>
            <person name="Tunlid A."/>
            <person name="Henrissat B."/>
            <person name="Grigoriev I.V."/>
            <person name="Hibbett D.S."/>
            <person name="Martin F."/>
        </authorList>
    </citation>
    <scope>NUCLEOTIDE SEQUENCE [LARGE SCALE GENOMIC DNA]</scope>
    <source>
        <strain evidence="3">MUT 4182</strain>
    </source>
</reference>
<feature type="compositionally biased region" description="Polar residues" evidence="1">
    <location>
        <begin position="8"/>
        <end position="29"/>
    </location>
</feature>
<feature type="region of interest" description="Disordered" evidence="1">
    <location>
        <begin position="146"/>
        <end position="169"/>
    </location>
</feature>
<feature type="compositionally biased region" description="Basic and acidic residues" evidence="1">
    <location>
        <begin position="54"/>
        <end position="68"/>
    </location>
</feature>
<protein>
    <submittedName>
        <fullName evidence="2">Uncharacterized protein</fullName>
    </submittedName>
</protein>
<evidence type="ECO:0000313" key="2">
    <source>
        <dbReference type="EMBL" id="KIO33083.1"/>
    </source>
</evidence>
<feature type="compositionally biased region" description="Low complexity" evidence="1">
    <location>
        <begin position="88"/>
        <end position="101"/>
    </location>
</feature>
<dbReference type="EMBL" id="KN822950">
    <property type="protein sequence ID" value="KIO33083.1"/>
    <property type="molecule type" value="Genomic_DNA"/>
</dbReference>
<keyword evidence="3" id="KW-1185">Reference proteome</keyword>
<dbReference type="Proteomes" id="UP000054248">
    <property type="component" value="Unassembled WGS sequence"/>
</dbReference>
<dbReference type="HOGENOM" id="CLU_1579667_0_0_1"/>
<proteinExistence type="predicted"/>
<evidence type="ECO:0000256" key="1">
    <source>
        <dbReference type="SAM" id="MobiDB-lite"/>
    </source>
</evidence>
<feature type="region of interest" description="Disordered" evidence="1">
    <location>
        <begin position="1"/>
        <end position="29"/>
    </location>
</feature>
<accession>A0A0C3LGJ0</accession>
<feature type="region of interest" description="Disordered" evidence="1">
    <location>
        <begin position="41"/>
        <end position="103"/>
    </location>
</feature>
<dbReference type="AlphaFoldDB" id="A0A0C3LGJ0"/>